<dbReference type="Pfam" id="PF04848">
    <property type="entry name" value="Pox_A22"/>
    <property type="match status" value="1"/>
</dbReference>
<keyword evidence="3" id="KW-0540">Nuclease</keyword>
<protein>
    <submittedName>
        <fullName evidence="9">Holliday junction resolvase</fullName>
    </submittedName>
</protein>
<keyword evidence="4" id="KW-0227">DNA damage</keyword>
<comment type="cofactor">
    <cofactor evidence="1">
        <name>Mg(2+)</name>
        <dbReference type="ChEBI" id="CHEBI:18420"/>
    </cofactor>
</comment>
<dbReference type="InterPro" id="IPR012337">
    <property type="entry name" value="RNaseH-like_sf"/>
</dbReference>
<dbReference type="GO" id="GO:0006281">
    <property type="term" value="P:DNA repair"/>
    <property type="evidence" value="ECO:0007669"/>
    <property type="project" value="UniProtKB-KW"/>
</dbReference>
<dbReference type="SUPFAM" id="SSF53098">
    <property type="entry name" value="Ribonuclease H-like"/>
    <property type="match status" value="1"/>
</dbReference>
<keyword evidence="5" id="KW-0378">Hydrolase</keyword>
<evidence type="ECO:0000256" key="5">
    <source>
        <dbReference type="ARBA" id="ARBA00022801"/>
    </source>
</evidence>
<dbReference type="GO" id="GO:0000400">
    <property type="term" value="F:four-way junction DNA binding"/>
    <property type="evidence" value="ECO:0007669"/>
    <property type="project" value="InterPro"/>
</dbReference>
<name>A0A2U9QHV4_9POXV</name>
<evidence type="ECO:0000256" key="4">
    <source>
        <dbReference type="ARBA" id="ARBA00022763"/>
    </source>
</evidence>
<dbReference type="OrthoDB" id="13055at10239"/>
<keyword evidence="7" id="KW-0233">DNA recombination</keyword>
<evidence type="ECO:0000313" key="9">
    <source>
        <dbReference type="EMBL" id="AWU47157.1"/>
    </source>
</evidence>
<evidence type="ECO:0000256" key="8">
    <source>
        <dbReference type="ARBA" id="ARBA00023204"/>
    </source>
</evidence>
<keyword evidence="6" id="KW-0460">Magnesium</keyword>
<evidence type="ECO:0000256" key="1">
    <source>
        <dbReference type="ARBA" id="ARBA00001946"/>
    </source>
</evidence>
<sequence length="154" mass="18159">MIRKNTTYNNKLIVSAFDIGVKNPARTVLEIHNNKVRILDITKLDWSSNWEQTIARDITTYISDIVLVERQARSSPYIKFVYFIKGLLYNFPSKVYCVSPIMKGSTYRYRKHRSVKLFLSWLQIFGIYDQNISKKKLDDVADSFNMAMRYILTK</sequence>
<dbReference type="GO" id="GO:0000287">
    <property type="term" value="F:magnesium ion binding"/>
    <property type="evidence" value="ECO:0007669"/>
    <property type="project" value="InterPro"/>
</dbReference>
<gene>
    <name evidence="9" type="primary">SOPV-ELK-112</name>
</gene>
<dbReference type="RefSeq" id="YP_009480650.1">
    <property type="nucleotide sequence ID" value="NC_037656.1"/>
</dbReference>
<keyword evidence="10" id="KW-1185">Reference proteome</keyword>
<accession>A0A2U9QHV4</accession>
<dbReference type="InterPro" id="IPR006932">
    <property type="entry name" value="HJ-resolvase_A22"/>
</dbReference>
<dbReference type="EMBL" id="MH427217">
    <property type="protein sequence ID" value="AWU47157.1"/>
    <property type="molecule type" value="Genomic_DNA"/>
</dbReference>
<keyword evidence="8" id="KW-0234">DNA repair</keyword>
<evidence type="ECO:0000256" key="2">
    <source>
        <dbReference type="ARBA" id="ARBA00008810"/>
    </source>
</evidence>
<evidence type="ECO:0000313" key="10">
    <source>
        <dbReference type="Proteomes" id="UP000249273"/>
    </source>
</evidence>
<dbReference type="GO" id="GO:0006310">
    <property type="term" value="P:DNA recombination"/>
    <property type="evidence" value="ECO:0007669"/>
    <property type="project" value="UniProtKB-KW"/>
</dbReference>
<reference evidence="9" key="1">
    <citation type="submission" date="2018-05" db="EMBL/GenBank/DDBJ databases">
        <title>Complete Genome Sequence of a Novel Sea Otter Poxvirus.</title>
        <authorList>
            <person name="Jacob J.M."/>
            <person name="Subramaniam K."/>
            <person name="Tu S.-L."/>
            <person name="Nielsen O."/>
            <person name="Tuomi P.A."/>
            <person name="Upton C."/>
            <person name="Waltzek T.B."/>
        </authorList>
    </citation>
    <scope>NUCLEOTIDE SEQUENCE [LARGE SCALE GENOMIC DNA]</scope>
    <source>
        <strain evidence="9">ELK</strain>
    </source>
</reference>
<dbReference type="Proteomes" id="UP000249273">
    <property type="component" value="Segment"/>
</dbReference>
<dbReference type="GeneID" id="36841109"/>
<dbReference type="GO" id="GO:0004518">
    <property type="term" value="F:nuclease activity"/>
    <property type="evidence" value="ECO:0007669"/>
    <property type="project" value="UniProtKB-KW"/>
</dbReference>
<evidence type="ECO:0000256" key="3">
    <source>
        <dbReference type="ARBA" id="ARBA00022722"/>
    </source>
</evidence>
<dbReference type="KEGG" id="vg:36841109"/>
<comment type="similarity">
    <text evidence="2">Belongs to the RuvC family. Poxviruses-type subfamily.</text>
</comment>
<dbReference type="GO" id="GO:0016788">
    <property type="term" value="F:hydrolase activity, acting on ester bonds"/>
    <property type="evidence" value="ECO:0007669"/>
    <property type="project" value="InterPro"/>
</dbReference>
<evidence type="ECO:0000256" key="7">
    <source>
        <dbReference type="ARBA" id="ARBA00023172"/>
    </source>
</evidence>
<evidence type="ECO:0000256" key="6">
    <source>
        <dbReference type="ARBA" id="ARBA00022842"/>
    </source>
</evidence>
<organism evidence="9">
    <name type="scientific">Sea otter poxvirus</name>
    <dbReference type="NCBI Taxonomy" id="1416741"/>
    <lineage>
        <taxon>Viruses</taxon>
        <taxon>Varidnaviria</taxon>
        <taxon>Bamfordvirae</taxon>
        <taxon>Nucleocytoviricota</taxon>
        <taxon>Pokkesviricetes</taxon>
        <taxon>Chitovirales</taxon>
        <taxon>Poxviridae</taxon>
        <taxon>Chordopoxvirinae</taxon>
        <taxon>Mustelpoxvirus</taxon>
        <taxon>Mustelpoxvirus seaotterpox</taxon>
        <taxon>Sea otterpox virus</taxon>
    </lineage>
</organism>
<proteinExistence type="inferred from homology"/>